<dbReference type="EMBL" id="QTKU01000001">
    <property type="protein sequence ID" value="MBS8259031.1"/>
    <property type="molecule type" value="Genomic_DNA"/>
</dbReference>
<keyword evidence="1" id="KW-0472">Membrane</keyword>
<feature type="transmembrane region" description="Helical" evidence="1">
    <location>
        <begin position="41"/>
        <end position="61"/>
    </location>
</feature>
<accession>A0A944C7D5</accession>
<dbReference type="Proteomes" id="UP000705379">
    <property type="component" value="Unassembled WGS sequence"/>
</dbReference>
<protein>
    <submittedName>
        <fullName evidence="2">Uncharacterized protein</fullName>
    </submittedName>
</protein>
<evidence type="ECO:0000313" key="3">
    <source>
        <dbReference type="Proteomes" id="UP000705379"/>
    </source>
</evidence>
<organism evidence="2 3">
    <name type="scientific">Roseibium polysiphoniae</name>
    <dbReference type="NCBI Taxonomy" id="2571221"/>
    <lineage>
        <taxon>Bacteria</taxon>
        <taxon>Pseudomonadati</taxon>
        <taxon>Pseudomonadota</taxon>
        <taxon>Alphaproteobacteria</taxon>
        <taxon>Hyphomicrobiales</taxon>
        <taxon>Stappiaceae</taxon>
        <taxon>Roseibium</taxon>
    </lineage>
</organism>
<keyword evidence="1" id="KW-0812">Transmembrane</keyword>
<keyword evidence="1" id="KW-1133">Transmembrane helix</keyword>
<proteinExistence type="predicted"/>
<reference evidence="2" key="2">
    <citation type="journal article" date="2021" name="Microorganisms">
        <title>Bacterial Dimethylsulfoniopropionate Biosynthesis in the East China Sea.</title>
        <authorList>
            <person name="Liu J."/>
            <person name="Zhang Y."/>
            <person name="Liu J."/>
            <person name="Zhong H."/>
            <person name="Williams B.T."/>
            <person name="Zheng Y."/>
            <person name="Curson A.R.J."/>
            <person name="Sun C."/>
            <person name="Sun H."/>
            <person name="Song D."/>
            <person name="Wagner Mackenzie B."/>
            <person name="Bermejo Martinez A."/>
            <person name="Todd J.D."/>
            <person name="Zhang X.H."/>
        </authorList>
    </citation>
    <scope>NUCLEOTIDE SEQUENCE</scope>
    <source>
        <strain evidence="2">AESS21</strain>
    </source>
</reference>
<name>A0A944C7D5_9HYPH</name>
<sequence length="242" mass="27623">MWLHILPLSISSGLLGIVVGIIIGTAVAGGDTALREWVGALSGWVAGGVALVGAVTAWIAINKQIEFQRDENRLVATQTLEILDRDLHEFLSELNQSWRMLEYALDCRSTSNVQRQSYKLALISTRSAFQDLKILAKSYLLENLLPAQKLLYGRIFNALDRLNDDVQLRDPDPDEEDWSHRVDVFAINLSHLAKYVEKATPCLRDIFKDRTSFQVDHTPRWRHREQSVDKKIADWEKEIRSQ</sequence>
<dbReference type="AlphaFoldDB" id="A0A944C7D5"/>
<evidence type="ECO:0000313" key="2">
    <source>
        <dbReference type="EMBL" id="MBS8259031.1"/>
    </source>
</evidence>
<comment type="caution">
    <text evidence="2">The sequence shown here is derived from an EMBL/GenBank/DDBJ whole genome shotgun (WGS) entry which is preliminary data.</text>
</comment>
<reference evidence="2" key="1">
    <citation type="submission" date="2018-08" db="EMBL/GenBank/DDBJ databases">
        <authorList>
            <person name="Jin W."/>
            <person name="Wang H."/>
            <person name="Yang Y."/>
            <person name="Li M."/>
            <person name="Liu J."/>
        </authorList>
    </citation>
    <scope>NUCLEOTIDE SEQUENCE</scope>
    <source>
        <strain evidence="2">AESS21</strain>
    </source>
</reference>
<feature type="transmembrane region" description="Helical" evidence="1">
    <location>
        <begin position="12"/>
        <end position="29"/>
    </location>
</feature>
<gene>
    <name evidence="2" type="ORF">DYI23_02265</name>
</gene>
<evidence type="ECO:0000256" key="1">
    <source>
        <dbReference type="SAM" id="Phobius"/>
    </source>
</evidence>